<protein>
    <recommendedName>
        <fullName evidence="4">Zn-finger containing protein</fullName>
    </recommendedName>
</protein>
<keyword evidence="1" id="KW-1133">Transmembrane helix</keyword>
<organism evidence="2 3">
    <name type="scientific">Ruminococcus difficilis</name>
    <dbReference type="NCBI Taxonomy" id="2763069"/>
    <lineage>
        <taxon>Bacteria</taxon>
        <taxon>Bacillati</taxon>
        <taxon>Bacillota</taxon>
        <taxon>Clostridia</taxon>
        <taxon>Eubacteriales</taxon>
        <taxon>Oscillospiraceae</taxon>
        <taxon>Ruminococcus</taxon>
    </lineage>
</organism>
<accession>A0A934WPL0</accession>
<keyword evidence="3" id="KW-1185">Reference proteome</keyword>
<evidence type="ECO:0000313" key="2">
    <source>
        <dbReference type="EMBL" id="MBK6088311.1"/>
    </source>
</evidence>
<reference evidence="2" key="1">
    <citation type="submission" date="2021-01" db="EMBL/GenBank/DDBJ databases">
        <title>Genome public.</title>
        <authorList>
            <person name="Liu C."/>
            <person name="Sun Q."/>
        </authorList>
    </citation>
    <scope>NUCLEOTIDE SEQUENCE</scope>
    <source>
        <strain evidence="2">M6</strain>
    </source>
</reference>
<name>A0A934WPL0_9FIRM</name>
<gene>
    <name evidence="2" type="ORF">JKK62_06510</name>
</gene>
<dbReference type="Proteomes" id="UP000633365">
    <property type="component" value="Unassembled WGS sequence"/>
</dbReference>
<keyword evidence="1" id="KW-0472">Membrane</keyword>
<feature type="transmembrane region" description="Helical" evidence="1">
    <location>
        <begin position="6"/>
        <end position="37"/>
    </location>
</feature>
<evidence type="ECO:0000313" key="3">
    <source>
        <dbReference type="Proteomes" id="UP000633365"/>
    </source>
</evidence>
<comment type="caution">
    <text evidence="2">The sequence shown here is derived from an EMBL/GenBank/DDBJ whole genome shotgun (WGS) entry which is preliminary data.</text>
</comment>
<dbReference type="EMBL" id="JAEQMG010000048">
    <property type="protein sequence ID" value="MBK6088311.1"/>
    <property type="molecule type" value="Genomic_DNA"/>
</dbReference>
<sequence>MNTFIWIVTAVLYVINLFVRNSIIMIVVLLLGALAIFRALSTNITKRLYENNRFLSIYNVVAEFFKRQYMKIRDFKTHRYLTCPYCKAQLRLKKRTGVQQIHCPKCGKDFKKNILF</sequence>
<evidence type="ECO:0000256" key="1">
    <source>
        <dbReference type="SAM" id="Phobius"/>
    </source>
</evidence>
<proteinExistence type="predicted"/>
<keyword evidence="1" id="KW-0812">Transmembrane</keyword>
<evidence type="ECO:0008006" key="4">
    <source>
        <dbReference type="Google" id="ProtNLM"/>
    </source>
</evidence>
<dbReference type="AlphaFoldDB" id="A0A934WPL0"/>